<evidence type="ECO:0000313" key="5">
    <source>
        <dbReference type="EMBL" id="CAI9773042.1"/>
    </source>
</evidence>
<dbReference type="GO" id="GO:0016887">
    <property type="term" value="F:ATP hydrolysis activity"/>
    <property type="evidence" value="ECO:0007669"/>
    <property type="project" value="InterPro"/>
</dbReference>
<reference evidence="5" key="1">
    <citation type="submission" date="2023-05" db="EMBL/GenBank/DDBJ databases">
        <authorList>
            <person name="Huff M."/>
        </authorList>
    </citation>
    <scope>NUCLEOTIDE SEQUENCE</scope>
</reference>
<dbReference type="PANTHER" id="PTHR19241">
    <property type="entry name" value="ATP-BINDING CASSETTE TRANSPORTER"/>
    <property type="match status" value="1"/>
</dbReference>
<dbReference type="EMBL" id="OU503047">
    <property type="protein sequence ID" value="CAI9773042.1"/>
    <property type="molecule type" value="Genomic_DNA"/>
</dbReference>
<keyword evidence="6" id="KW-1185">Reference proteome</keyword>
<feature type="region of interest" description="Disordered" evidence="2">
    <location>
        <begin position="350"/>
        <end position="403"/>
    </location>
</feature>
<dbReference type="SUPFAM" id="SSF52540">
    <property type="entry name" value="P-loop containing nucleoside triphosphate hydrolases"/>
    <property type="match status" value="1"/>
</dbReference>
<dbReference type="Pfam" id="PF00005">
    <property type="entry name" value="ABC_tran"/>
    <property type="match status" value="1"/>
</dbReference>
<feature type="domain" description="ABC transporter" evidence="4">
    <location>
        <begin position="2"/>
        <end position="168"/>
    </location>
</feature>
<proteinExistence type="predicted"/>
<keyword evidence="3" id="KW-0472">Membrane</keyword>
<sequence length="447" mass="49956">MTLLLGPPSSGNTTLLKALTGKLEEDLRTLDNRKNHLLWACGLELRKFIPQRTCAYISQHDLHHGEMTIRETLDFSGRCFGVGARYELLAELSRREKGAGIKTDPEIDAFMKAIAIAGQKTSVIIGLDICADTMVGDEMRRGISGGQKKRVTTGEMLISPANVFYMDEISTEGQIVYQGPHEQVLDFFGSVGFKCPERKGVADFLQEKLSSELRGPCDKSEAHPAALVKEKYGISNKDHFKACLAMEWLLMKRNSFVYIFKTTQITIIALFTFTVFFGTQMKRGEIDDGGIWIILTYYTVGFAPAASRWPWVSSVSLQPLEEHKLLQILKNLPRCWFLSLVDLSLPKTKCNRSSGVSSPKMVHKGESKKNKLPFSNGKVATERSSASTGNNTPEQENVDSSVSATNKRGMVLPFMPLSLSFNHVNYYVHMPAEMKRQGVEETRLQLL</sequence>
<evidence type="ECO:0000256" key="1">
    <source>
        <dbReference type="ARBA" id="ARBA00022448"/>
    </source>
</evidence>
<dbReference type="InterPro" id="IPR027417">
    <property type="entry name" value="P-loop_NTPase"/>
</dbReference>
<keyword evidence="1" id="KW-0813">Transport</keyword>
<accession>A0AAD1ZNF3</accession>
<organism evidence="5 6">
    <name type="scientific">Fraxinus pennsylvanica</name>
    <dbReference type="NCBI Taxonomy" id="56036"/>
    <lineage>
        <taxon>Eukaryota</taxon>
        <taxon>Viridiplantae</taxon>
        <taxon>Streptophyta</taxon>
        <taxon>Embryophyta</taxon>
        <taxon>Tracheophyta</taxon>
        <taxon>Spermatophyta</taxon>
        <taxon>Magnoliopsida</taxon>
        <taxon>eudicotyledons</taxon>
        <taxon>Gunneridae</taxon>
        <taxon>Pentapetalae</taxon>
        <taxon>asterids</taxon>
        <taxon>lamiids</taxon>
        <taxon>Lamiales</taxon>
        <taxon>Oleaceae</taxon>
        <taxon>Oleeae</taxon>
        <taxon>Fraxinus</taxon>
    </lineage>
</organism>
<protein>
    <recommendedName>
        <fullName evidence="4">ABC transporter domain-containing protein</fullName>
    </recommendedName>
</protein>
<dbReference type="AlphaFoldDB" id="A0AAD1ZNF3"/>
<dbReference type="InterPro" id="IPR003439">
    <property type="entry name" value="ABC_transporter-like_ATP-bd"/>
</dbReference>
<evidence type="ECO:0000256" key="2">
    <source>
        <dbReference type="SAM" id="MobiDB-lite"/>
    </source>
</evidence>
<feature type="compositionally biased region" description="Polar residues" evidence="2">
    <location>
        <begin position="382"/>
        <end position="403"/>
    </location>
</feature>
<dbReference type="Gene3D" id="3.40.50.300">
    <property type="entry name" value="P-loop containing nucleotide triphosphate hydrolases"/>
    <property type="match status" value="1"/>
</dbReference>
<name>A0AAD1ZNF3_9LAMI</name>
<gene>
    <name evidence="5" type="ORF">FPE_LOCUS20472</name>
</gene>
<keyword evidence="3" id="KW-0812">Transmembrane</keyword>
<feature type="transmembrane region" description="Helical" evidence="3">
    <location>
        <begin position="256"/>
        <end position="277"/>
    </location>
</feature>
<evidence type="ECO:0000256" key="3">
    <source>
        <dbReference type="SAM" id="Phobius"/>
    </source>
</evidence>
<dbReference type="GO" id="GO:0005524">
    <property type="term" value="F:ATP binding"/>
    <property type="evidence" value="ECO:0007669"/>
    <property type="project" value="InterPro"/>
</dbReference>
<dbReference type="Proteomes" id="UP000834106">
    <property type="component" value="Chromosome 12"/>
</dbReference>
<keyword evidence="3" id="KW-1133">Transmembrane helix</keyword>
<feature type="transmembrane region" description="Helical" evidence="3">
    <location>
        <begin position="289"/>
        <end position="306"/>
    </location>
</feature>
<evidence type="ECO:0000259" key="4">
    <source>
        <dbReference type="Pfam" id="PF00005"/>
    </source>
</evidence>
<evidence type="ECO:0000313" key="6">
    <source>
        <dbReference type="Proteomes" id="UP000834106"/>
    </source>
</evidence>